<evidence type="ECO:0000313" key="2">
    <source>
        <dbReference type="EMBL" id="MFD1332966.1"/>
    </source>
</evidence>
<feature type="non-terminal residue" evidence="2">
    <location>
        <position position="1"/>
    </location>
</feature>
<accession>A0ABW3Z9G6</accession>
<dbReference type="Proteomes" id="UP001597171">
    <property type="component" value="Unassembled WGS sequence"/>
</dbReference>
<dbReference type="EMBL" id="JBHTMX010000146">
    <property type="protein sequence ID" value="MFD1332966.1"/>
    <property type="molecule type" value="Genomic_DNA"/>
</dbReference>
<evidence type="ECO:0000313" key="3">
    <source>
        <dbReference type="Proteomes" id="UP001597171"/>
    </source>
</evidence>
<organism evidence="2 3">
    <name type="scientific">Methylopila musalis</name>
    <dbReference type="NCBI Taxonomy" id="1134781"/>
    <lineage>
        <taxon>Bacteria</taxon>
        <taxon>Pseudomonadati</taxon>
        <taxon>Pseudomonadota</taxon>
        <taxon>Alphaproteobacteria</taxon>
        <taxon>Hyphomicrobiales</taxon>
        <taxon>Methylopilaceae</taxon>
        <taxon>Methylopila</taxon>
    </lineage>
</organism>
<dbReference type="RefSeq" id="WP_378776169.1">
    <property type="nucleotide sequence ID" value="NZ_JBHTMX010000146.1"/>
</dbReference>
<reference evidence="3" key="1">
    <citation type="journal article" date="2019" name="Int. J. Syst. Evol. Microbiol.">
        <title>The Global Catalogue of Microorganisms (GCM) 10K type strain sequencing project: providing services to taxonomists for standard genome sequencing and annotation.</title>
        <authorList>
            <consortium name="The Broad Institute Genomics Platform"/>
            <consortium name="The Broad Institute Genome Sequencing Center for Infectious Disease"/>
            <person name="Wu L."/>
            <person name="Ma J."/>
        </authorList>
    </citation>
    <scope>NUCLEOTIDE SEQUENCE [LARGE SCALE GENOMIC DNA]</scope>
    <source>
        <strain evidence="3">CCUG 61696</strain>
    </source>
</reference>
<feature type="region of interest" description="Disordered" evidence="1">
    <location>
        <begin position="1"/>
        <end position="67"/>
    </location>
</feature>
<evidence type="ECO:0000256" key="1">
    <source>
        <dbReference type="SAM" id="MobiDB-lite"/>
    </source>
</evidence>
<protein>
    <submittedName>
        <fullName evidence="2">Uncharacterized protein</fullName>
    </submittedName>
</protein>
<proteinExistence type="predicted"/>
<feature type="compositionally biased region" description="Acidic residues" evidence="1">
    <location>
        <begin position="53"/>
        <end position="67"/>
    </location>
</feature>
<keyword evidence="3" id="KW-1185">Reference proteome</keyword>
<name>A0ABW3Z9G6_9HYPH</name>
<sequence>AFRATSARAPAGDRPWSRAGPPPPEEALRLSFAPRLAKPDAATQAVSPPVDPTDPDDDGETGADEDQ</sequence>
<comment type="caution">
    <text evidence="2">The sequence shown here is derived from an EMBL/GenBank/DDBJ whole genome shotgun (WGS) entry which is preliminary data.</text>
</comment>
<gene>
    <name evidence="2" type="ORF">ACFQ4O_13250</name>
</gene>